<proteinExistence type="predicted"/>
<dbReference type="InterPro" id="IPR050328">
    <property type="entry name" value="Dev_Immune_Receptor"/>
</dbReference>
<dbReference type="PROSITE" id="PS51450">
    <property type="entry name" value="LRR"/>
    <property type="match status" value="1"/>
</dbReference>
<dbReference type="AlphaFoldDB" id="A0A1S4FX06"/>
<feature type="signal peptide" evidence="5">
    <location>
        <begin position="1"/>
        <end position="17"/>
    </location>
</feature>
<keyword evidence="4" id="KW-1133">Transmembrane helix</keyword>
<dbReference type="EMBL" id="CH477914">
    <property type="protein sequence ID" value="EAT35086.1"/>
    <property type="molecule type" value="Genomic_DNA"/>
</dbReference>
<keyword evidence="3" id="KW-0677">Repeat</keyword>
<dbReference type="InterPro" id="IPR001611">
    <property type="entry name" value="Leu-rich_rpt"/>
</dbReference>
<dbReference type="SMR" id="A0A1S4FX06"/>
<evidence type="ECO:0000256" key="5">
    <source>
        <dbReference type="SAM" id="SignalP"/>
    </source>
</evidence>
<evidence type="ECO:0000256" key="1">
    <source>
        <dbReference type="ARBA" id="ARBA00022614"/>
    </source>
</evidence>
<keyword evidence="1" id="KW-0433">Leucine-rich repeat</keyword>
<evidence type="ECO:0000313" key="7">
    <source>
        <dbReference type="Proteomes" id="UP000682892"/>
    </source>
</evidence>
<evidence type="ECO:0000256" key="2">
    <source>
        <dbReference type="ARBA" id="ARBA00022729"/>
    </source>
</evidence>
<dbReference type="Gene3D" id="3.80.10.10">
    <property type="entry name" value="Ribonuclease Inhibitor"/>
    <property type="match status" value="1"/>
</dbReference>
<reference evidence="6" key="3">
    <citation type="submission" date="2012-09" db="EMBL/GenBank/DDBJ databases">
        <authorList>
            <consortium name="VectorBase"/>
        </authorList>
    </citation>
    <scope>NUCLEOTIDE SEQUENCE</scope>
    <source>
        <strain evidence="6">Liverpool</strain>
    </source>
</reference>
<dbReference type="Proteomes" id="UP000682892">
    <property type="component" value="Unassembled WGS sequence"/>
</dbReference>
<dbReference type="PANTHER" id="PTHR24373:SF275">
    <property type="entry name" value="TIR DOMAIN-CONTAINING PROTEIN"/>
    <property type="match status" value="1"/>
</dbReference>
<protein>
    <submittedName>
        <fullName evidence="6">AAEL012722-PA</fullName>
    </submittedName>
</protein>
<dbReference type="HOGENOM" id="CLU_070420_0_0_1"/>
<dbReference type="InterPro" id="IPR032675">
    <property type="entry name" value="LRR_dom_sf"/>
</dbReference>
<dbReference type="InterPro" id="IPR003591">
    <property type="entry name" value="Leu-rich_rpt_typical-subtyp"/>
</dbReference>
<dbReference type="OMA" id="NIAYYNM"/>
<evidence type="ECO:0000313" key="6">
    <source>
        <dbReference type="EMBL" id="EAT35086.1"/>
    </source>
</evidence>
<reference evidence="6" key="1">
    <citation type="submission" date="2005-10" db="EMBL/GenBank/DDBJ databases">
        <authorList>
            <person name="Loftus B.J."/>
            <person name="Nene V.M."/>
            <person name="Hannick L.I."/>
            <person name="Bidwell S."/>
            <person name="Haas B."/>
            <person name="Amedeo P."/>
            <person name="Orvis J."/>
            <person name="Wortman J.R."/>
            <person name="White O.R."/>
            <person name="Salzberg S."/>
            <person name="Shumway M."/>
            <person name="Koo H."/>
            <person name="Zhao Y."/>
            <person name="Holmes M."/>
            <person name="Miller J."/>
            <person name="Schatz M."/>
            <person name="Pop M."/>
            <person name="Pai G."/>
            <person name="Utterback T."/>
            <person name="Rogers Y.-H."/>
            <person name="Kravitz S."/>
            <person name="Fraser C.M."/>
        </authorList>
    </citation>
    <scope>NUCLEOTIDE SEQUENCE</scope>
    <source>
        <strain evidence="6">Liverpool</strain>
    </source>
</reference>
<dbReference type="SUPFAM" id="SSF52058">
    <property type="entry name" value="L domain-like"/>
    <property type="match status" value="1"/>
</dbReference>
<dbReference type="OrthoDB" id="676979at2759"/>
<evidence type="ECO:0000256" key="4">
    <source>
        <dbReference type="SAM" id="Phobius"/>
    </source>
</evidence>
<name>A0A1S4FX06_AEDAE</name>
<gene>
    <name evidence="6" type="ORF">AaeL_AAEL012722</name>
</gene>
<keyword evidence="4" id="KW-0472">Membrane</keyword>
<accession>A0A1S4FX06</accession>
<dbReference type="KEGG" id="aag:5576698"/>
<dbReference type="SMART" id="SM00369">
    <property type="entry name" value="LRR_TYP"/>
    <property type="match status" value="3"/>
</dbReference>
<organism evidence="6 7">
    <name type="scientific">Aedes aegypti</name>
    <name type="common">Yellowfever mosquito</name>
    <name type="synonym">Culex aegypti</name>
    <dbReference type="NCBI Taxonomy" id="7159"/>
    <lineage>
        <taxon>Eukaryota</taxon>
        <taxon>Metazoa</taxon>
        <taxon>Ecdysozoa</taxon>
        <taxon>Arthropoda</taxon>
        <taxon>Hexapoda</taxon>
        <taxon>Insecta</taxon>
        <taxon>Pterygota</taxon>
        <taxon>Neoptera</taxon>
        <taxon>Endopterygota</taxon>
        <taxon>Diptera</taxon>
        <taxon>Nematocera</taxon>
        <taxon>Culicoidea</taxon>
        <taxon>Culicidae</taxon>
        <taxon>Culicinae</taxon>
        <taxon>Aedini</taxon>
        <taxon>Aedes</taxon>
        <taxon>Stegomyia</taxon>
    </lineage>
</organism>
<dbReference type="Pfam" id="PF13855">
    <property type="entry name" value="LRR_8"/>
    <property type="match status" value="1"/>
</dbReference>
<keyword evidence="2 5" id="KW-0732">Signal</keyword>
<dbReference type="PANTHER" id="PTHR24373">
    <property type="entry name" value="SLIT RELATED LEUCINE-RICH REPEAT NEURONAL PROTEIN"/>
    <property type="match status" value="1"/>
</dbReference>
<feature type="chain" id="PRO_5036482908" evidence="5">
    <location>
        <begin position="18"/>
        <end position="331"/>
    </location>
</feature>
<feature type="transmembrane region" description="Helical" evidence="4">
    <location>
        <begin position="305"/>
        <end position="326"/>
    </location>
</feature>
<keyword evidence="4" id="KW-0812">Transmembrane</keyword>
<reference evidence="6" key="2">
    <citation type="journal article" date="2007" name="Science">
        <title>Genome sequence of Aedes aegypti, a major arbovirus vector.</title>
        <authorList>
            <person name="Nene V."/>
            <person name="Wortman J.R."/>
            <person name="Lawson D."/>
            <person name="Haas B."/>
            <person name="Kodira C."/>
            <person name="Tu Z.J."/>
            <person name="Loftus B."/>
            <person name="Xi Z."/>
            <person name="Megy K."/>
            <person name="Grabherr M."/>
            <person name="Ren Q."/>
            <person name="Zdobnov E.M."/>
            <person name="Lobo N.F."/>
            <person name="Campbell K.S."/>
            <person name="Brown S.E."/>
            <person name="Bonaldo M.F."/>
            <person name="Zhu J."/>
            <person name="Sinkins S.P."/>
            <person name="Hogenkamp D.G."/>
            <person name="Amedeo P."/>
            <person name="Arensburger P."/>
            <person name="Atkinson P.W."/>
            <person name="Bidwell S."/>
            <person name="Biedler J."/>
            <person name="Birney E."/>
            <person name="Bruggner R.V."/>
            <person name="Costas J."/>
            <person name="Coy M.R."/>
            <person name="Crabtree J."/>
            <person name="Crawford M."/>
            <person name="Debruyn B."/>
            <person name="Decaprio D."/>
            <person name="Eiglmeier K."/>
            <person name="Eisenstadt E."/>
            <person name="El-Dorry H."/>
            <person name="Gelbart W.M."/>
            <person name="Gomes S.L."/>
            <person name="Hammond M."/>
            <person name="Hannick L.I."/>
            <person name="Hogan J.R."/>
            <person name="Holmes M.H."/>
            <person name="Jaffe D."/>
            <person name="Johnston J.S."/>
            <person name="Kennedy R.C."/>
            <person name="Koo H."/>
            <person name="Kravitz S."/>
            <person name="Kriventseva E.V."/>
            <person name="Kulp D."/>
            <person name="Labutti K."/>
            <person name="Lee E."/>
            <person name="Li S."/>
            <person name="Lovin D.D."/>
            <person name="Mao C."/>
            <person name="Mauceli E."/>
            <person name="Menck C.F."/>
            <person name="Miller J.R."/>
            <person name="Montgomery P."/>
            <person name="Mori A."/>
            <person name="Nascimento A.L."/>
            <person name="Naveira H.F."/>
            <person name="Nusbaum C."/>
            <person name="O'leary S."/>
            <person name="Orvis J."/>
            <person name="Pertea M."/>
            <person name="Quesneville H."/>
            <person name="Reidenbach K.R."/>
            <person name="Rogers Y.H."/>
            <person name="Roth C.W."/>
            <person name="Schneider J.R."/>
            <person name="Schatz M."/>
            <person name="Shumway M."/>
            <person name="Stanke M."/>
            <person name="Stinson E.O."/>
            <person name="Tubio J.M."/>
            <person name="Vanzee J.P."/>
            <person name="Verjovski-Almeida S."/>
            <person name="Werner D."/>
            <person name="White O."/>
            <person name="Wyder S."/>
            <person name="Zeng Q."/>
            <person name="Zhao Q."/>
            <person name="Zhao Y."/>
            <person name="Hill C.A."/>
            <person name="Raikhel A.S."/>
            <person name="Soares M.B."/>
            <person name="Knudson D.L."/>
            <person name="Lee N.H."/>
            <person name="Galagan J."/>
            <person name="Salzberg S.L."/>
            <person name="Paulsen I.T."/>
            <person name="Dimopoulos G."/>
            <person name="Collins F.H."/>
            <person name="Birren B."/>
            <person name="Fraser-Liggett C.M."/>
            <person name="Severson D.W."/>
        </authorList>
    </citation>
    <scope>NUCLEOTIDE SEQUENCE [LARGE SCALE GENOMIC DNA]</scope>
    <source>
        <strain evidence="6">Liverpool</strain>
    </source>
</reference>
<sequence length="331" mass="37922">MQLKLIWFQLLFANAFAVHYQCLPYPMASVCIVEYISYRPGDVITFPTGYQQYQVKESRSKRETVSRVTAFDEVLYKAMHQPSIIEMASVHMEKLVLPPTLLLGDFAYNDIHSVNVSHAQTYQVSSLDFRDSKLTNIDFVASLVNLEMLHLERNKIRTIPGSILRLLTKLKHLYLQGNSFETIPWTDLPCGLIHLDSFWSSVKSVDFSNVSLPSLEYLNIRDNQLTAINVTALLLAAPKLKEVYLYNRQIDEFRMDAIKAELTSNNISYVENYVYPECFHDDNHEYVNGKCVKLKDLPVSTGKSLLLSFLVIGVASICVYFGLVVFRHMNQ</sequence>
<evidence type="ECO:0000256" key="3">
    <source>
        <dbReference type="ARBA" id="ARBA00022737"/>
    </source>
</evidence>